<dbReference type="Pfam" id="PF23726">
    <property type="entry name" value="Beta-prop_RSE1_2nd"/>
    <property type="match status" value="1"/>
</dbReference>
<dbReference type="Proteomes" id="UP000195570">
    <property type="component" value="Unassembled WGS sequence"/>
</dbReference>
<dbReference type="GO" id="GO:0003676">
    <property type="term" value="F:nucleic acid binding"/>
    <property type="evidence" value="ECO:0007669"/>
    <property type="project" value="InterPro"/>
</dbReference>
<feature type="domain" description="RSE1/DDB1/CPSF1 first beta-propeller" evidence="5">
    <location>
        <begin position="36"/>
        <end position="233"/>
    </location>
</feature>
<dbReference type="GO" id="GO:0005634">
    <property type="term" value="C:nucleus"/>
    <property type="evidence" value="ECO:0007669"/>
    <property type="project" value="UniProtKB-SubCell"/>
</dbReference>
<evidence type="ECO:0000313" key="8">
    <source>
        <dbReference type="Proteomes" id="UP000195570"/>
    </source>
</evidence>
<feature type="domain" description="RSE1/DDB1/CPSF1 first beta-propeller" evidence="5">
    <location>
        <begin position="294"/>
        <end position="614"/>
    </location>
</feature>
<dbReference type="Gene3D" id="2.130.10.10">
    <property type="entry name" value="YVTN repeat-like/Quinoprotein amine dehydrogenase"/>
    <property type="match status" value="3"/>
</dbReference>
<evidence type="ECO:0000259" key="6">
    <source>
        <dbReference type="Pfam" id="PF23726"/>
    </source>
</evidence>
<keyword evidence="8" id="KW-1185">Reference proteome</keyword>
<feature type="domain" description="RSE1/DDB1/CPSF1 C-terminal" evidence="4">
    <location>
        <begin position="1564"/>
        <end position="1734"/>
    </location>
</feature>
<evidence type="ECO:0000256" key="1">
    <source>
        <dbReference type="ARBA" id="ARBA00004123"/>
    </source>
</evidence>
<feature type="region of interest" description="Disordered" evidence="3">
    <location>
        <begin position="96"/>
        <end position="127"/>
    </location>
</feature>
<dbReference type="InterPro" id="IPR058543">
    <property type="entry name" value="Beta-prop_RSE1/DDB1/CPSF1_2nd"/>
</dbReference>
<feature type="compositionally biased region" description="Gly residues" evidence="3">
    <location>
        <begin position="644"/>
        <end position="655"/>
    </location>
</feature>
<keyword evidence="2" id="KW-0539">Nucleus</keyword>
<evidence type="ECO:0000256" key="3">
    <source>
        <dbReference type="SAM" id="MobiDB-lite"/>
    </source>
</evidence>
<sequence>MAARPAGSAAMGSGSRQASTNMNLIYHQTIIPTQKITHCVVGTFTLPGASDFVVVRHDTLELWTLHVNQNTAECVHSTRLFTNINQVATVPTVSEAVGQSSANRGGGILDSHPSSRRDQASGGSSALQRLAITSETGTMVLLRYDLDELPIPTRLMHDPTDSSKNDIPGTASTEHRQVTSLRGRFVRVSEVDLGRSGARLTVPGARLAVDPLGRAVFVAALMRQKIVVPLRKHEEYYTERINNRMMGGGLLNDEGDPNVLLMGDVTAVGNIGANDENTVDNSAGELSQRKKATVRDIISFGSPVEAHRQTMIYSICALDGATENATFAALEQELPEVNAGGGTGAAASPPPVVGGVAGQAYLRVNRSALQGGGANSSAKVKQLVVYAFASGLQQVQRTHLVPVPATAHRLVAVPATPFGPGGVLVCTDAEIIWYDVLPQVHGSGLRDGKGGDLTSSSSAQQHGGLGPLALFKTAAPFPRRADFREQLYDPMIVSHASTCVRNDFFMLLQDDQGDMFRVSLTLLDVQRSYDALRAAQQKQQQLRRNRGVLDAAEAAVPAITVPSPLVVTYFDTIPPTTAMALFRRGFVFAGSESAPTHGLYKIIKDGYGSDAEYILSRMRMVEQSRVDETRQRDKPLEDAKEGNGDTGGNNNGGDPSGETANGDGSTNGADKSNTGDRTASDSSVVNGGMGRRNDATGAMPPPALPAKGLAVPPAPSVLLRKQQPNSRVVPLFHPHQTLRHMVLLKSYPNTPPVASLIVGIPQGQQKQPQVQIDAVVGRGSDSVLFHARYGYAARLESSFTLQAVFTHLMPLASATGMQAQWLELQHETARSAAFLGVDNSSASGKRHSSKKRSYHSTHTSVCDDKLLLSTRQGTTVLSLGLGKQVEPDTLSGFITSEHTIAAGTLRYGVGYVQITPTCILVLPHHGDSVGSHYQQPAMATPMAEGVTWMHPHGKRILAADISGNTMVVSFTQAGGIASFDMGISGSRLQQLEMLPTFPHAPAVSLLRDPDGEANMFSARTLTSLSQPLTLAAIATVSQEVYIVSPKKLREPLETIRCTSVDDRDNCGTGATAGDAAPAITSVLLTYLGRKGGARRLFCFIGHIDGTVTRCELDHITYKVINRAVLTCGTAPCQMIAGDGERVCYILCGEFNWRCDVRDGMPKTVPWRFPTPQAMYAAFRRPAPPVATGGSGSGSNIESGVVTAAREELVLGVAGNTLSLFAAGVASTAAETGLEYSFSYTSLPVAGRRLLQHPTRPECLLVIGTEHRGYGVAALRRAASAARYKDGSSSGSGAAADGRPELSAGGGGIPLDKPQRSLNHPNYYVSTLQLYNRRTDRLDPPIYFQEGEAVLSAAVGSFVKDFGREPVVVLGCAEHFTHGSGLGVGASWTQGRLRAFRFVVSGASGPSGSSGPSLRLEQLHDTPIAVIAASSTGFEEDGNDDNTATQYGDQPTAPQSKGVGGAITDYPSALHICADVGLLFVGMGAASGLHVYAWGQRRFLRKRRLPNVPSRITSIETVFATPPNVVSSSSGTTAATTPGSTTYAADLYRCGPNSTNIVRERRLLIVCGTVDQSVFIATVQPGTSSGSVGSMSFLMLIARDAVPRSITCVACLDERTIAAGDRFGNVVFLRLPQDARLGFAEPVQNMTDIELVEAERYAASEQLLEEIAFHRTGQLVTSLRVHDYDPSDGTDPTLALRILFYATTLGAVGAYTPFVREEDAALAAHLQPLIASHVRCPLQGGSGQPVYNAAARLSTSPAAFTSVVHHVIEGDYAQLLLHSSTSLFSTEARSEMEAALAQKERAEAAQRNVLSLPKRVWPTLGELVAKQRALVALPP</sequence>
<dbReference type="InterPro" id="IPR018846">
    <property type="entry name" value="Beta-prop_RSE1/DDB1/CPSF1_1st"/>
</dbReference>
<organism evidence="7 8">
    <name type="scientific">Trypanosoma equiperdum</name>
    <dbReference type="NCBI Taxonomy" id="5694"/>
    <lineage>
        <taxon>Eukaryota</taxon>
        <taxon>Discoba</taxon>
        <taxon>Euglenozoa</taxon>
        <taxon>Kinetoplastea</taxon>
        <taxon>Metakinetoplastina</taxon>
        <taxon>Trypanosomatida</taxon>
        <taxon>Trypanosomatidae</taxon>
        <taxon>Trypanosoma</taxon>
    </lineage>
</organism>
<accession>A0A1G4HYX9</accession>
<dbReference type="Pfam" id="PF10433">
    <property type="entry name" value="Beta-prop_RSE1_1st"/>
    <property type="match status" value="2"/>
</dbReference>
<feature type="domain" description="RSE1/DDB1/CPSF1 second beta-propeller" evidence="6">
    <location>
        <begin position="860"/>
        <end position="1134"/>
    </location>
</feature>
<evidence type="ECO:0000256" key="2">
    <source>
        <dbReference type="ARBA" id="ARBA00023242"/>
    </source>
</evidence>
<dbReference type="PANTHER" id="PTHR10644">
    <property type="entry name" value="DNA REPAIR/RNA PROCESSING CPSF FAMILY"/>
    <property type="match status" value="1"/>
</dbReference>
<evidence type="ECO:0000259" key="5">
    <source>
        <dbReference type="Pfam" id="PF10433"/>
    </source>
</evidence>
<dbReference type="InterPro" id="IPR004871">
    <property type="entry name" value="RSE1/DDB1/CPSF1_C"/>
</dbReference>
<feature type="compositionally biased region" description="Polar residues" evidence="3">
    <location>
        <begin position="658"/>
        <end position="685"/>
    </location>
</feature>
<dbReference type="EMBL" id="CZPT02000081">
    <property type="protein sequence ID" value="SCU64523.1"/>
    <property type="molecule type" value="Genomic_DNA"/>
</dbReference>
<feature type="compositionally biased region" description="Polar residues" evidence="3">
    <location>
        <begin position="1440"/>
        <end position="1454"/>
    </location>
</feature>
<comment type="caution">
    <text evidence="7">The sequence shown here is derived from an EMBL/GenBank/DDBJ whole genome shotgun (WGS) entry which is preliminary data.</text>
</comment>
<evidence type="ECO:0000259" key="4">
    <source>
        <dbReference type="Pfam" id="PF03178"/>
    </source>
</evidence>
<dbReference type="RefSeq" id="XP_067076271.1">
    <property type="nucleotide sequence ID" value="XM_067220170.1"/>
</dbReference>
<dbReference type="InterPro" id="IPR015943">
    <property type="entry name" value="WD40/YVTN_repeat-like_dom_sf"/>
</dbReference>
<comment type="subcellular location">
    <subcellularLocation>
        <location evidence="1">Nucleus</location>
    </subcellularLocation>
</comment>
<feature type="compositionally biased region" description="Basic and acidic residues" evidence="3">
    <location>
        <begin position="622"/>
        <end position="643"/>
    </location>
</feature>
<reference evidence="7" key="1">
    <citation type="submission" date="2016-09" db="EMBL/GenBank/DDBJ databases">
        <authorList>
            <person name="Hebert L."/>
            <person name="Moumen B."/>
        </authorList>
    </citation>
    <scope>NUCLEOTIDE SEQUENCE [LARGE SCALE GENOMIC DNA]</scope>
    <source>
        <strain evidence="7">OVI</strain>
    </source>
</reference>
<protein>
    <submittedName>
        <fullName evidence="7">Mono-functional DNA-alkylating methyl methanesulfonate N-term/CPSF A subunit region, putative</fullName>
    </submittedName>
</protein>
<feature type="compositionally biased region" description="Low complexity" evidence="3">
    <location>
        <begin position="1283"/>
        <end position="1296"/>
    </location>
</feature>
<feature type="region of interest" description="Disordered" evidence="3">
    <location>
        <begin position="1283"/>
        <end position="1317"/>
    </location>
</feature>
<proteinExistence type="predicted"/>
<dbReference type="InterPro" id="IPR050358">
    <property type="entry name" value="RSE1/DDB1/CFT1"/>
</dbReference>
<dbReference type="GeneID" id="92379225"/>
<feature type="region of interest" description="Disordered" evidence="3">
    <location>
        <begin position="153"/>
        <end position="176"/>
    </location>
</feature>
<evidence type="ECO:0000313" key="7">
    <source>
        <dbReference type="EMBL" id="SCU64523.1"/>
    </source>
</evidence>
<feature type="region of interest" description="Disordered" evidence="3">
    <location>
        <begin position="622"/>
        <end position="709"/>
    </location>
</feature>
<name>A0A1G4HYX9_TRYEQ</name>
<feature type="compositionally biased region" description="Basic and acidic residues" evidence="3">
    <location>
        <begin position="155"/>
        <end position="164"/>
    </location>
</feature>
<dbReference type="Pfam" id="PF03178">
    <property type="entry name" value="CPSF_A"/>
    <property type="match status" value="1"/>
</dbReference>
<feature type="region of interest" description="Disordered" evidence="3">
    <location>
        <begin position="1430"/>
        <end position="1457"/>
    </location>
</feature>
<dbReference type="VEuPathDB" id="TriTrypDB:TEOVI_000528500"/>
<gene>
    <name evidence="7" type="ORF">TEOVI_000528500</name>
</gene>